<dbReference type="Pfam" id="PF00240">
    <property type="entry name" value="ubiquitin"/>
    <property type="match status" value="1"/>
</dbReference>
<dbReference type="EMBL" id="JACDTQ010002593">
    <property type="protein sequence ID" value="KAF5917275.1"/>
    <property type="molecule type" value="Genomic_DNA"/>
</dbReference>
<dbReference type="InterPro" id="IPR019956">
    <property type="entry name" value="Ubiquitin_dom"/>
</dbReference>
<dbReference type="Gene3D" id="3.10.20.90">
    <property type="entry name" value="Phosphatidylinositol 3-kinase Catalytic Subunit, Chain A, domain 1"/>
    <property type="match status" value="1"/>
</dbReference>
<feature type="domain" description="Ubiquitin-like" evidence="1">
    <location>
        <begin position="36"/>
        <end position="80"/>
    </location>
</feature>
<dbReference type="Proteomes" id="UP000551758">
    <property type="component" value="Unassembled WGS sequence"/>
</dbReference>
<dbReference type="InterPro" id="IPR029071">
    <property type="entry name" value="Ubiquitin-like_domsf"/>
</dbReference>
<proteinExistence type="predicted"/>
<dbReference type="SUPFAM" id="SSF54236">
    <property type="entry name" value="Ubiquitin-like"/>
    <property type="match status" value="1"/>
</dbReference>
<dbReference type="InterPro" id="IPR050158">
    <property type="entry name" value="Ubiquitin_ubiquitin-like"/>
</dbReference>
<reference evidence="2 3" key="1">
    <citation type="journal article" date="2020" name="Mol. Biol. Evol.">
        <title>Interspecific Gene Flow and the Evolution of Specialization in Black and White Rhinoceros.</title>
        <authorList>
            <person name="Moodley Y."/>
            <person name="Westbury M.V."/>
            <person name="Russo I.M."/>
            <person name="Gopalakrishnan S."/>
            <person name="Rakotoarivelo A."/>
            <person name="Olsen R.A."/>
            <person name="Prost S."/>
            <person name="Tunstall T."/>
            <person name="Ryder O.A."/>
            <person name="Dalen L."/>
            <person name="Bruford M.W."/>
        </authorList>
    </citation>
    <scope>NUCLEOTIDE SEQUENCE [LARGE SCALE GENOMIC DNA]</scope>
    <source>
        <strain evidence="2">SBR-YM</strain>
        <tissue evidence="2">Skin</tissue>
    </source>
</reference>
<dbReference type="PANTHER" id="PTHR10666">
    <property type="entry name" value="UBIQUITIN"/>
    <property type="match status" value="1"/>
</dbReference>
<gene>
    <name evidence="2" type="ORF">HPG69_008347</name>
</gene>
<dbReference type="AlphaFoldDB" id="A0A7J7ENA6"/>
<protein>
    <recommendedName>
        <fullName evidence="1">Ubiquitin-like domain-containing protein</fullName>
    </recommendedName>
</protein>
<dbReference type="PRINTS" id="PR00348">
    <property type="entry name" value="UBIQUITIN"/>
</dbReference>
<dbReference type="PROSITE" id="PS50053">
    <property type="entry name" value="UBIQUITIN_2"/>
    <property type="match status" value="1"/>
</dbReference>
<dbReference type="InterPro" id="IPR000626">
    <property type="entry name" value="Ubiquitin-like_dom"/>
</dbReference>
<evidence type="ECO:0000313" key="2">
    <source>
        <dbReference type="EMBL" id="KAF5917275.1"/>
    </source>
</evidence>
<evidence type="ECO:0000313" key="3">
    <source>
        <dbReference type="Proteomes" id="UP000551758"/>
    </source>
</evidence>
<dbReference type="SMART" id="SM00213">
    <property type="entry name" value="UBQ"/>
    <property type="match status" value="1"/>
</dbReference>
<accession>A0A7J7ENA6</accession>
<organism evidence="2 3">
    <name type="scientific">Diceros bicornis minor</name>
    <name type="common">South-central black rhinoceros</name>
    <dbReference type="NCBI Taxonomy" id="77932"/>
    <lineage>
        <taxon>Eukaryota</taxon>
        <taxon>Metazoa</taxon>
        <taxon>Chordata</taxon>
        <taxon>Craniata</taxon>
        <taxon>Vertebrata</taxon>
        <taxon>Euteleostomi</taxon>
        <taxon>Mammalia</taxon>
        <taxon>Eutheria</taxon>
        <taxon>Laurasiatheria</taxon>
        <taxon>Perissodactyla</taxon>
        <taxon>Rhinocerotidae</taxon>
        <taxon>Diceros</taxon>
    </lineage>
</organism>
<feature type="non-terminal residue" evidence="2">
    <location>
        <position position="1"/>
    </location>
</feature>
<name>A0A7J7ENA6_DICBM</name>
<evidence type="ECO:0000259" key="1">
    <source>
        <dbReference type="PROSITE" id="PS50053"/>
    </source>
</evidence>
<sequence>NSFIETEFCFVILNIKEELFPSGICAGSTAKMKIFGKTIILEVEKSDTIKNIKGKIQDKGRIPPDQQRLIFAGKKLENGQKEEVLDHSQKNKLKRKKAKLAVLKHDKECPSNECGAGVLWPATLTDIIVANVALPIVSTNQKT</sequence>
<keyword evidence="3" id="KW-1185">Reference proteome</keyword>
<feature type="non-terminal residue" evidence="2">
    <location>
        <position position="143"/>
    </location>
</feature>
<comment type="caution">
    <text evidence="2">The sequence shown here is derived from an EMBL/GenBank/DDBJ whole genome shotgun (WGS) entry which is preliminary data.</text>
</comment>